<dbReference type="InterPro" id="IPR013785">
    <property type="entry name" value="Aldolase_TIM"/>
</dbReference>
<evidence type="ECO:0000313" key="6">
    <source>
        <dbReference type="Proteomes" id="UP000023703"/>
    </source>
</evidence>
<dbReference type="CDD" id="cd00408">
    <property type="entry name" value="DHDPS-like"/>
    <property type="match status" value="1"/>
</dbReference>
<dbReference type="PANTHER" id="PTHR42849:SF1">
    <property type="entry name" value="N-ACETYLNEURAMINATE LYASE"/>
    <property type="match status" value="1"/>
</dbReference>
<feature type="binding site" evidence="4">
    <location>
        <position position="51"/>
    </location>
    <ligand>
        <name>pyruvate</name>
        <dbReference type="ChEBI" id="CHEBI:15361"/>
    </ligand>
</feature>
<dbReference type="HOGENOM" id="CLU_049343_5_0_11"/>
<evidence type="ECO:0000256" key="1">
    <source>
        <dbReference type="ARBA" id="ARBA00023239"/>
    </source>
</evidence>
<reference evidence="5 6" key="1">
    <citation type="journal article" date="2015" name="Int. J. Syst. Evol. Microbiol.">
        <title>Revisiting Corynebacterium glyciniphilum (ex Kubota et al., 1972) sp. nov., nom. rev., isolated from putrefied banana.</title>
        <authorList>
            <person name="Al-Dilaimi A."/>
            <person name="Bednarz H."/>
            <person name="Lomker A."/>
            <person name="Niehaus K."/>
            <person name="Kalinowski J."/>
            <person name="Ruckert C."/>
        </authorList>
    </citation>
    <scope>NUCLEOTIDE SEQUENCE [LARGE SCALE GENOMIC DNA]</scope>
    <source>
        <strain evidence="5">AJ 3170</strain>
    </source>
</reference>
<dbReference type="PRINTS" id="PR00146">
    <property type="entry name" value="DHPICSNTHASE"/>
</dbReference>
<dbReference type="STRING" id="1404245.CGLY_14850"/>
<dbReference type="EMBL" id="CP006842">
    <property type="protein sequence ID" value="AHW65406.1"/>
    <property type="molecule type" value="Genomic_DNA"/>
</dbReference>
<evidence type="ECO:0000313" key="5">
    <source>
        <dbReference type="EMBL" id="AHW65406.1"/>
    </source>
</evidence>
<evidence type="ECO:0000256" key="4">
    <source>
        <dbReference type="PIRSR" id="PIRSR001365-2"/>
    </source>
</evidence>
<evidence type="ECO:0000256" key="2">
    <source>
        <dbReference type="PIRNR" id="PIRNR001365"/>
    </source>
</evidence>
<comment type="similarity">
    <text evidence="2">Belongs to the DapA family.</text>
</comment>
<dbReference type="Pfam" id="PF00701">
    <property type="entry name" value="DHDPS"/>
    <property type="match status" value="1"/>
</dbReference>
<sequence>MDRNDVDWKGYFTAPVTPFTADGDLDEKAFGDIIGSSVDAGVHGILVNGSTGEWFSQRDSERRRLAEIAVGEAGGRVPVIVGVTCTRPDDTVSLVEHAECAGADAVMASPPPMARPTAVELDAYYRTVFGATGLPAWIYNFPQDNGHYIDLDTVERLAEIPNVVAIKQSAPGEDTLIQTIERVSDRLIVFGHMLSRLGLAFIRSDFGGDGHFGSGLLLGSEMPGFFEHAWAGNYEAAGEIADRFGELMSVMLGDRADGYNWAFGGMQPTLKAAMNLLGQPGGYPRAPKLSVTDPDSLDRMARALRAAGLTVH</sequence>
<dbReference type="RefSeq" id="WP_038550422.1">
    <property type="nucleotide sequence ID" value="NZ_CP006842.1"/>
</dbReference>
<dbReference type="InterPro" id="IPR002220">
    <property type="entry name" value="DapA-like"/>
</dbReference>
<evidence type="ECO:0000256" key="3">
    <source>
        <dbReference type="PIRSR" id="PIRSR001365-1"/>
    </source>
</evidence>
<name>X5EFN5_9CORY</name>
<feature type="active site" description="Schiff-base intermediate with substrate" evidence="3">
    <location>
        <position position="167"/>
    </location>
</feature>
<proteinExistence type="inferred from homology"/>
<dbReference type="PANTHER" id="PTHR42849">
    <property type="entry name" value="N-ACETYLNEURAMINATE LYASE"/>
    <property type="match status" value="1"/>
</dbReference>
<dbReference type="KEGG" id="cgy:CGLY_14850"/>
<accession>X5EFN5</accession>
<dbReference type="PIRSF" id="PIRSF001365">
    <property type="entry name" value="DHDPS"/>
    <property type="match status" value="1"/>
</dbReference>
<dbReference type="GO" id="GO:0005829">
    <property type="term" value="C:cytosol"/>
    <property type="evidence" value="ECO:0007669"/>
    <property type="project" value="TreeGrafter"/>
</dbReference>
<keyword evidence="6" id="KW-1185">Reference proteome</keyword>
<protein>
    <submittedName>
        <fullName evidence="5">Putative dihydrodipicolinate synthetase</fullName>
    </submittedName>
</protein>
<dbReference type="GO" id="GO:0019262">
    <property type="term" value="P:N-acetylneuraminate catabolic process"/>
    <property type="evidence" value="ECO:0007669"/>
    <property type="project" value="TreeGrafter"/>
</dbReference>
<dbReference type="SMART" id="SM01130">
    <property type="entry name" value="DHDPS"/>
    <property type="match status" value="1"/>
</dbReference>
<dbReference type="Gene3D" id="3.20.20.70">
    <property type="entry name" value="Aldolase class I"/>
    <property type="match status" value="1"/>
</dbReference>
<dbReference type="Proteomes" id="UP000023703">
    <property type="component" value="Chromosome"/>
</dbReference>
<gene>
    <name evidence="5" type="ORF">CGLY_14850</name>
</gene>
<keyword evidence="1 2" id="KW-0456">Lyase</keyword>
<feature type="active site" description="Proton donor/acceptor" evidence="3">
    <location>
        <position position="139"/>
    </location>
</feature>
<dbReference type="OrthoDB" id="3175637at2"/>
<dbReference type="eggNOG" id="COG0329">
    <property type="taxonomic scope" value="Bacteria"/>
</dbReference>
<dbReference type="AlphaFoldDB" id="X5EFN5"/>
<dbReference type="GO" id="GO:0008747">
    <property type="term" value="F:N-acetylneuraminate lyase activity"/>
    <property type="evidence" value="ECO:0007669"/>
    <property type="project" value="TreeGrafter"/>
</dbReference>
<dbReference type="SUPFAM" id="SSF51569">
    <property type="entry name" value="Aldolase"/>
    <property type="match status" value="1"/>
</dbReference>
<organism evidence="5 6">
    <name type="scientific">Corynebacterium glyciniphilum AJ 3170</name>
    <dbReference type="NCBI Taxonomy" id="1404245"/>
    <lineage>
        <taxon>Bacteria</taxon>
        <taxon>Bacillati</taxon>
        <taxon>Actinomycetota</taxon>
        <taxon>Actinomycetes</taxon>
        <taxon>Mycobacteriales</taxon>
        <taxon>Corynebacteriaceae</taxon>
        <taxon>Corynebacterium</taxon>
    </lineage>
</organism>